<organism evidence="1 2">
    <name type="scientific">Hyaloscypha variabilis (strain UAMH 11265 / GT02V1 / F)</name>
    <name type="common">Meliniomyces variabilis</name>
    <dbReference type="NCBI Taxonomy" id="1149755"/>
    <lineage>
        <taxon>Eukaryota</taxon>
        <taxon>Fungi</taxon>
        <taxon>Dikarya</taxon>
        <taxon>Ascomycota</taxon>
        <taxon>Pezizomycotina</taxon>
        <taxon>Leotiomycetes</taxon>
        <taxon>Helotiales</taxon>
        <taxon>Hyaloscyphaceae</taxon>
        <taxon>Hyaloscypha</taxon>
        <taxon>Hyaloscypha variabilis</taxon>
    </lineage>
</organism>
<proteinExistence type="predicted"/>
<evidence type="ECO:0000313" key="2">
    <source>
        <dbReference type="Proteomes" id="UP000235786"/>
    </source>
</evidence>
<gene>
    <name evidence="1" type="ORF">L207DRAFT_152965</name>
</gene>
<dbReference type="EMBL" id="KZ613938">
    <property type="protein sequence ID" value="PMD47274.1"/>
    <property type="molecule type" value="Genomic_DNA"/>
</dbReference>
<sequence>MGSPWAWGNIGEVWTTDVCGLQGENRQRRGEGNGDDSIDLRYIDFEGAVGSLSIDSARSLVALRALRALLVQGRTFLSFLFSPAHLFFGGEHGTESGEFRDNGFAPRPLGVTMGEGGSSCGSDACTADATQDWVEMVHLHWAGDAGWAEKSGIS</sequence>
<dbReference type="AlphaFoldDB" id="A0A2J6S934"/>
<dbReference type="Proteomes" id="UP000235786">
    <property type="component" value="Unassembled WGS sequence"/>
</dbReference>
<protein>
    <submittedName>
        <fullName evidence="1">Uncharacterized protein</fullName>
    </submittedName>
</protein>
<reference evidence="1 2" key="1">
    <citation type="submission" date="2016-04" db="EMBL/GenBank/DDBJ databases">
        <title>A degradative enzymes factory behind the ericoid mycorrhizal symbiosis.</title>
        <authorList>
            <consortium name="DOE Joint Genome Institute"/>
            <person name="Martino E."/>
            <person name="Morin E."/>
            <person name="Grelet G."/>
            <person name="Kuo A."/>
            <person name="Kohler A."/>
            <person name="Daghino S."/>
            <person name="Barry K."/>
            <person name="Choi C."/>
            <person name="Cichocki N."/>
            <person name="Clum A."/>
            <person name="Copeland A."/>
            <person name="Hainaut M."/>
            <person name="Haridas S."/>
            <person name="Labutti K."/>
            <person name="Lindquist E."/>
            <person name="Lipzen A."/>
            <person name="Khouja H.-R."/>
            <person name="Murat C."/>
            <person name="Ohm R."/>
            <person name="Olson A."/>
            <person name="Spatafora J."/>
            <person name="Veneault-Fourrey C."/>
            <person name="Henrissat B."/>
            <person name="Grigoriev I."/>
            <person name="Martin F."/>
            <person name="Perotto S."/>
        </authorList>
    </citation>
    <scope>NUCLEOTIDE SEQUENCE [LARGE SCALE GENOMIC DNA]</scope>
    <source>
        <strain evidence="1 2">F</strain>
    </source>
</reference>
<evidence type="ECO:0000313" key="1">
    <source>
        <dbReference type="EMBL" id="PMD47274.1"/>
    </source>
</evidence>
<name>A0A2J6S934_HYAVF</name>
<keyword evidence="2" id="KW-1185">Reference proteome</keyword>
<accession>A0A2J6S934</accession>